<evidence type="ECO:0000313" key="1">
    <source>
        <dbReference type="EMBL" id="BCO09251.1"/>
    </source>
</evidence>
<reference evidence="1" key="1">
    <citation type="submission" date="2020-12" db="EMBL/GenBank/DDBJ databases">
        <title>Desulfobium dissulfuricans gen. nov., sp. nov., a novel mesophilic, sulfate-reducing bacterium isolated from a deep-sea hydrothermal vent.</title>
        <authorList>
            <person name="Hashimoto Y."/>
            <person name="Tame A."/>
            <person name="Sawayama S."/>
            <person name="Miyazaki J."/>
            <person name="Takai K."/>
            <person name="Nakagawa S."/>
        </authorList>
    </citation>
    <scope>NUCLEOTIDE SEQUENCE</scope>
    <source>
        <strain evidence="1">GF1</strain>
    </source>
</reference>
<dbReference type="InterPro" id="IPR007973">
    <property type="entry name" value="Pilus_assembly_TraE"/>
</dbReference>
<keyword evidence="2" id="KW-1185">Reference proteome</keyword>
<protein>
    <submittedName>
        <fullName evidence="1">Uncharacterized protein</fullName>
    </submittedName>
</protein>
<organism evidence="1 2">
    <name type="scientific">Desulfolithobacter dissulfuricans</name>
    <dbReference type="NCBI Taxonomy" id="2795293"/>
    <lineage>
        <taxon>Bacteria</taxon>
        <taxon>Pseudomonadati</taxon>
        <taxon>Thermodesulfobacteriota</taxon>
        <taxon>Desulfobulbia</taxon>
        <taxon>Desulfobulbales</taxon>
        <taxon>Desulfobulbaceae</taxon>
        <taxon>Desulfolithobacter</taxon>
    </lineage>
</organism>
<dbReference type="KEGG" id="ddu:GF1_16270"/>
<dbReference type="Proteomes" id="UP001063350">
    <property type="component" value="Chromosome"/>
</dbReference>
<dbReference type="RefSeq" id="WP_267926008.1">
    <property type="nucleotide sequence ID" value="NZ_AP024233.1"/>
</dbReference>
<dbReference type="EMBL" id="AP024233">
    <property type="protein sequence ID" value="BCO09251.1"/>
    <property type="molecule type" value="Genomic_DNA"/>
</dbReference>
<sequence>MKTNIFLQKTSNLFVENRVLKFTVLVLAAAVAVNSFMVSRAVKYQRVILIPPKMTGTIEFVEGLPSETYIKDITRKIINLGATYSPATARAQFDELLAYYAPEEYPKASSTWYALASRVEEALVSSVFYPQKIVLNDGELEVIGNYKQFANNQIIESGPRAYVLRYRIEDGRFYLLSFLEKGGTP</sequence>
<name>A0A915XL65_9BACT</name>
<dbReference type="AlphaFoldDB" id="A0A915XL65"/>
<gene>
    <name evidence="1" type="ORF">GF1_16270</name>
</gene>
<dbReference type="Pfam" id="PF05309">
    <property type="entry name" value="TraE"/>
    <property type="match status" value="1"/>
</dbReference>
<proteinExistence type="predicted"/>
<accession>A0A915XL65</accession>
<evidence type="ECO:0000313" key="2">
    <source>
        <dbReference type="Proteomes" id="UP001063350"/>
    </source>
</evidence>